<comment type="caution">
    <text evidence="1">The sequence shown here is derived from an EMBL/GenBank/DDBJ whole genome shotgun (WGS) entry which is preliminary data.</text>
</comment>
<sequence length="81" mass="9068">MQPITLRWPSGLENRAFRLVPLRGGFRNTPAQFGKEPVEVGCKLIFGFEADAQAQQKVQAVEGLERVQKRRPVHGAQKRAA</sequence>
<evidence type="ECO:0000313" key="2">
    <source>
        <dbReference type="Proteomes" id="UP001548832"/>
    </source>
</evidence>
<gene>
    <name evidence="1" type="ORF">ABVQ20_26525</name>
</gene>
<dbReference type="EMBL" id="JBEWSZ010000002">
    <property type="protein sequence ID" value="MET2830546.1"/>
    <property type="molecule type" value="Genomic_DNA"/>
</dbReference>
<dbReference type="RefSeq" id="WP_354462621.1">
    <property type="nucleotide sequence ID" value="NZ_JBEWSZ010000002.1"/>
</dbReference>
<dbReference type="Proteomes" id="UP001548832">
    <property type="component" value="Unassembled WGS sequence"/>
</dbReference>
<protein>
    <submittedName>
        <fullName evidence="1">Uncharacterized protein</fullName>
    </submittedName>
</protein>
<reference evidence="1 2" key="1">
    <citation type="submission" date="2024-06" db="EMBL/GenBank/DDBJ databases">
        <authorList>
            <person name="Kim D.-U."/>
        </authorList>
    </citation>
    <scope>NUCLEOTIDE SEQUENCE [LARGE SCALE GENOMIC DNA]</scope>
    <source>
        <strain evidence="1 2">KACC15460</strain>
    </source>
</reference>
<organism evidence="1 2">
    <name type="scientific">Mesorhizobium shangrilense</name>
    <dbReference type="NCBI Taxonomy" id="460060"/>
    <lineage>
        <taxon>Bacteria</taxon>
        <taxon>Pseudomonadati</taxon>
        <taxon>Pseudomonadota</taxon>
        <taxon>Alphaproteobacteria</taxon>
        <taxon>Hyphomicrobiales</taxon>
        <taxon>Phyllobacteriaceae</taxon>
        <taxon>Mesorhizobium</taxon>
    </lineage>
</organism>
<evidence type="ECO:0000313" key="1">
    <source>
        <dbReference type="EMBL" id="MET2830546.1"/>
    </source>
</evidence>
<name>A0ABV2DKD2_9HYPH</name>
<accession>A0ABV2DKD2</accession>
<keyword evidence="2" id="KW-1185">Reference proteome</keyword>
<proteinExistence type="predicted"/>